<sequence>MLAIDPDAEIRHVRSALRLAAVKIQKPTKNAPNSGDILKGDFVDTCLIQCHPSAAEMKERGVMRKDLNSNGYLRLGDVIGLTGCCPSVARIGKGGSPTNAPPAPSNAGALACGG</sequence>
<organism evidence="2 3">
    <name type="scientific">Mesorhizobium wenxiniae</name>
    <dbReference type="NCBI Taxonomy" id="2014805"/>
    <lineage>
        <taxon>Bacteria</taxon>
        <taxon>Pseudomonadati</taxon>
        <taxon>Pseudomonadota</taxon>
        <taxon>Alphaproteobacteria</taxon>
        <taxon>Hyphomicrobiales</taxon>
        <taxon>Phyllobacteriaceae</taxon>
        <taxon>Mesorhizobium</taxon>
    </lineage>
</organism>
<accession>A0A271KA85</accession>
<feature type="compositionally biased region" description="Low complexity" evidence="1">
    <location>
        <begin position="105"/>
        <end position="114"/>
    </location>
</feature>
<dbReference type="Proteomes" id="UP000215931">
    <property type="component" value="Unassembled WGS sequence"/>
</dbReference>
<dbReference type="EMBL" id="NPKH01000033">
    <property type="protein sequence ID" value="PAP92651.1"/>
    <property type="molecule type" value="Genomic_DNA"/>
</dbReference>
<reference evidence="2 3" key="1">
    <citation type="submission" date="2017-08" db="EMBL/GenBank/DDBJ databases">
        <title>Mesorhizobium wenxinae sp. nov., a novel rhizobial species isolated from root nodules of chickpea (Cicer arietinum L.).</title>
        <authorList>
            <person name="Zhang J."/>
        </authorList>
    </citation>
    <scope>NUCLEOTIDE SEQUENCE [LARGE SCALE GENOMIC DNA]</scope>
    <source>
        <strain evidence="3">WYCCWR 10019</strain>
    </source>
</reference>
<comment type="caution">
    <text evidence="2">The sequence shown here is derived from an EMBL/GenBank/DDBJ whole genome shotgun (WGS) entry which is preliminary data.</text>
</comment>
<name>A0A271KA85_9HYPH</name>
<evidence type="ECO:0000313" key="3">
    <source>
        <dbReference type="Proteomes" id="UP000215931"/>
    </source>
</evidence>
<feature type="region of interest" description="Disordered" evidence="1">
    <location>
        <begin position="94"/>
        <end position="114"/>
    </location>
</feature>
<protein>
    <submittedName>
        <fullName evidence="2">Uncharacterized protein</fullName>
    </submittedName>
</protein>
<keyword evidence="3" id="KW-1185">Reference proteome</keyword>
<gene>
    <name evidence="2" type="ORF">CIT31_25330</name>
</gene>
<evidence type="ECO:0000256" key="1">
    <source>
        <dbReference type="SAM" id="MobiDB-lite"/>
    </source>
</evidence>
<dbReference type="AlphaFoldDB" id="A0A271KA85"/>
<evidence type="ECO:0000313" key="2">
    <source>
        <dbReference type="EMBL" id="PAP92651.1"/>
    </source>
</evidence>
<proteinExistence type="predicted"/>